<organism evidence="1 2">
    <name type="scientific">Phyllobacterium myrsinacearum</name>
    <dbReference type="NCBI Taxonomy" id="28101"/>
    <lineage>
        <taxon>Bacteria</taxon>
        <taxon>Pseudomonadati</taxon>
        <taxon>Pseudomonadota</taxon>
        <taxon>Alphaproteobacteria</taxon>
        <taxon>Hyphomicrobiales</taxon>
        <taxon>Phyllobacteriaceae</taxon>
        <taxon>Phyllobacterium</taxon>
    </lineage>
</organism>
<reference evidence="1 2" key="1">
    <citation type="submission" date="2020-07" db="EMBL/GenBank/DDBJ databases">
        <title>Genomic Encyclopedia of Type Strains, Phase IV (KMG-V): Genome sequencing to study the core and pangenomes of soil and plant-associated prokaryotes.</title>
        <authorList>
            <person name="Whitman W."/>
        </authorList>
    </citation>
    <scope>NUCLEOTIDE SEQUENCE [LARGE SCALE GENOMIC DNA]</scope>
    <source>
        <strain evidence="1 2">AN3</strain>
    </source>
</reference>
<keyword evidence="2" id="KW-1185">Reference proteome</keyword>
<dbReference type="RefSeq" id="WP_182552336.1">
    <property type="nucleotide sequence ID" value="NZ_JACGXN010000016.1"/>
</dbReference>
<name>A0A839EW97_9HYPH</name>
<gene>
    <name evidence="1" type="ORF">FHW16_005539</name>
</gene>
<proteinExistence type="predicted"/>
<dbReference type="Proteomes" id="UP000549052">
    <property type="component" value="Unassembled WGS sequence"/>
</dbReference>
<dbReference type="EMBL" id="JACGXN010000016">
    <property type="protein sequence ID" value="MBA8881794.1"/>
    <property type="molecule type" value="Genomic_DNA"/>
</dbReference>
<sequence>MSAPISKGDIVTLKYHENAPDMTVQRVDMQGAVVVWFDKKNRLCRDCINENLLARVS</sequence>
<evidence type="ECO:0000313" key="1">
    <source>
        <dbReference type="EMBL" id="MBA8881794.1"/>
    </source>
</evidence>
<dbReference type="AlphaFoldDB" id="A0A839EW97"/>
<accession>A0A839EW97</accession>
<evidence type="ECO:0000313" key="2">
    <source>
        <dbReference type="Proteomes" id="UP000549052"/>
    </source>
</evidence>
<comment type="caution">
    <text evidence="1">The sequence shown here is derived from an EMBL/GenBank/DDBJ whole genome shotgun (WGS) entry which is preliminary data.</text>
</comment>
<protein>
    <submittedName>
        <fullName evidence="1">Uncharacterized protein YodC (DUF2158 family)</fullName>
    </submittedName>
</protein>